<dbReference type="PANTHER" id="PTHR43809">
    <property type="entry name" value="NITRITE REDUCTASE (NADH) LARGE SUBUNIT"/>
    <property type="match status" value="1"/>
</dbReference>
<sequence>MHQRDTFSFTPHIPGGLTTPEQLRQIAAAAEKYGTTLKFTSNGITLMGLALADREAVAAELGSVPESFTAKAVRGITVCTGKPNCPRAQQDSTALGLLLDRKFFGRNTPGKVRIGISACPNCCAEVFVKDIGLFGTAQGFTVVAGGNSGRQARAGRIIASGVPAERIPSVIRLLLDYYRQYAKDKERLGDTLDRAGWDELIAAVTKES</sequence>
<feature type="domain" description="Nitrite/Sulfite reductase ferredoxin-like" evidence="8">
    <location>
        <begin position="3"/>
        <end position="63"/>
    </location>
</feature>
<keyword evidence="1" id="KW-0004">4Fe-4S</keyword>
<dbReference type="EMBL" id="UPPP01000058">
    <property type="protein sequence ID" value="VBB05729.1"/>
    <property type="molecule type" value="Genomic_DNA"/>
</dbReference>
<dbReference type="InterPro" id="IPR052034">
    <property type="entry name" value="NasD-like"/>
</dbReference>
<evidence type="ECO:0000313" key="10">
    <source>
        <dbReference type="Proteomes" id="UP000277811"/>
    </source>
</evidence>
<dbReference type="OrthoDB" id="9802028at2"/>
<dbReference type="GO" id="GO:0016491">
    <property type="term" value="F:oxidoreductase activity"/>
    <property type="evidence" value="ECO:0007669"/>
    <property type="project" value="UniProtKB-KW"/>
</dbReference>
<dbReference type="Pfam" id="PF03460">
    <property type="entry name" value="NIR_SIR_ferr"/>
    <property type="match status" value="1"/>
</dbReference>
<evidence type="ECO:0000256" key="2">
    <source>
        <dbReference type="ARBA" id="ARBA00022617"/>
    </source>
</evidence>
<dbReference type="InterPro" id="IPR045854">
    <property type="entry name" value="NO2/SO3_Rdtase_4Fe4S_sf"/>
</dbReference>
<dbReference type="InterPro" id="IPR005117">
    <property type="entry name" value="NiRdtase/SiRdtase_haem-b_fer"/>
</dbReference>
<dbReference type="AlphaFoldDB" id="A0A498R3G8"/>
<keyword evidence="2" id="KW-0349">Heme</keyword>
<dbReference type="Pfam" id="PF01077">
    <property type="entry name" value="NIR_SIR"/>
    <property type="match status" value="1"/>
</dbReference>
<dbReference type="InterPro" id="IPR036136">
    <property type="entry name" value="Nit/Sulf_reduc_fer-like_dom_sf"/>
</dbReference>
<evidence type="ECO:0000313" key="9">
    <source>
        <dbReference type="EMBL" id="VBB05729.1"/>
    </source>
</evidence>
<evidence type="ECO:0000256" key="1">
    <source>
        <dbReference type="ARBA" id="ARBA00022485"/>
    </source>
</evidence>
<reference evidence="9 10" key="1">
    <citation type="submission" date="2018-06" db="EMBL/GenBank/DDBJ databases">
        <authorList>
            <person name="Strepis N."/>
        </authorList>
    </citation>
    <scope>NUCLEOTIDE SEQUENCE [LARGE SCALE GENOMIC DNA]</scope>
    <source>
        <strain evidence="9">LUCI</strain>
    </source>
</reference>
<dbReference type="PRINTS" id="PR00397">
    <property type="entry name" value="SIROHAEM"/>
</dbReference>
<dbReference type="InterPro" id="IPR006066">
    <property type="entry name" value="NO2/SO3_Rdtase_FeS/sirohaem_BS"/>
</dbReference>
<keyword evidence="6" id="KW-0411">Iron-sulfur</keyword>
<keyword evidence="3" id="KW-0479">Metal-binding</keyword>
<keyword evidence="10" id="KW-1185">Reference proteome</keyword>
<evidence type="ECO:0000256" key="6">
    <source>
        <dbReference type="ARBA" id="ARBA00023014"/>
    </source>
</evidence>
<dbReference type="SUPFAM" id="SSF56014">
    <property type="entry name" value="Nitrite and sulphite reductase 4Fe-4S domain-like"/>
    <property type="match status" value="1"/>
</dbReference>
<organism evidence="9 10">
    <name type="scientific">Lucifera butyrica</name>
    <dbReference type="NCBI Taxonomy" id="1351585"/>
    <lineage>
        <taxon>Bacteria</taxon>
        <taxon>Bacillati</taxon>
        <taxon>Bacillota</taxon>
        <taxon>Negativicutes</taxon>
        <taxon>Veillonellales</taxon>
        <taxon>Veillonellaceae</taxon>
        <taxon>Lucifera</taxon>
    </lineage>
</organism>
<feature type="domain" description="Nitrite/sulphite reductase 4Fe-4S" evidence="7">
    <location>
        <begin position="70"/>
        <end position="207"/>
    </location>
</feature>
<evidence type="ECO:0008006" key="11">
    <source>
        <dbReference type="Google" id="ProtNLM"/>
    </source>
</evidence>
<protein>
    <recommendedName>
        <fullName evidence="11">Nitrite/sulphite reductase 4fe-4s domain</fullName>
    </recommendedName>
</protein>
<evidence type="ECO:0000256" key="3">
    <source>
        <dbReference type="ARBA" id="ARBA00022723"/>
    </source>
</evidence>
<evidence type="ECO:0000259" key="8">
    <source>
        <dbReference type="Pfam" id="PF03460"/>
    </source>
</evidence>
<keyword evidence="5" id="KW-0408">Iron</keyword>
<dbReference type="GO" id="GO:0020037">
    <property type="term" value="F:heme binding"/>
    <property type="evidence" value="ECO:0007669"/>
    <property type="project" value="InterPro"/>
</dbReference>
<evidence type="ECO:0000256" key="4">
    <source>
        <dbReference type="ARBA" id="ARBA00023002"/>
    </source>
</evidence>
<name>A0A498R3G8_9FIRM</name>
<dbReference type="PANTHER" id="PTHR43809:SF1">
    <property type="entry name" value="NITRITE REDUCTASE (NADH) LARGE SUBUNIT"/>
    <property type="match status" value="1"/>
</dbReference>
<evidence type="ECO:0000256" key="5">
    <source>
        <dbReference type="ARBA" id="ARBA00023004"/>
    </source>
</evidence>
<dbReference type="Gene3D" id="3.30.413.10">
    <property type="entry name" value="Sulfite Reductase Hemoprotein, domain 1"/>
    <property type="match status" value="1"/>
</dbReference>
<gene>
    <name evidence="9" type="ORF">LUCI_0940</name>
</gene>
<dbReference type="GO" id="GO:0051539">
    <property type="term" value="F:4 iron, 4 sulfur cluster binding"/>
    <property type="evidence" value="ECO:0007669"/>
    <property type="project" value="UniProtKB-KW"/>
</dbReference>
<dbReference type="SUPFAM" id="SSF55124">
    <property type="entry name" value="Nitrite/Sulfite reductase N-terminal domain-like"/>
    <property type="match status" value="1"/>
</dbReference>
<dbReference type="RefSeq" id="WP_122626703.1">
    <property type="nucleotide sequence ID" value="NZ_UPPP01000058.1"/>
</dbReference>
<accession>A0A498R3G8</accession>
<keyword evidence="4" id="KW-0560">Oxidoreductase</keyword>
<dbReference type="InterPro" id="IPR006067">
    <property type="entry name" value="NO2/SO3_Rdtase_4Fe4S_dom"/>
</dbReference>
<evidence type="ECO:0000259" key="7">
    <source>
        <dbReference type="Pfam" id="PF01077"/>
    </source>
</evidence>
<dbReference type="Proteomes" id="UP000277811">
    <property type="component" value="Unassembled WGS sequence"/>
</dbReference>
<proteinExistence type="predicted"/>
<dbReference type="GO" id="GO:0046872">
    <property type="term" value="F:metal ion binding"/>
    <property type="evidence" value="ECO:0007669"/>
    <property type="project" value="UniProtKB-KW"/>
</dbReference>